<dbReference type="InterPro" id="IPR000160">
    <property type="entry name" value="GGDEF_dom"/>
</dbReference>
<dbReference type="PANTHER" id="PTHR45138:SF9">
    <property type="entry name" value="DIGUANYLATE CYCLASE DGCM-RELATED"/>
    <property type="match status" value="1"/>
</dbReference>
<dbReference type="Gene3D" id="1.25.40.10">
    <property type="entry name" value="Tetratricopeptide repeat domain"/>
    <property type="match status" value="1"/>
</dbReference>
<dbReference type="SMART" id="SM00028">
    <property type="entry name" value="TPR"/>
    <property type="match status" value="4"/>
</dbReference>
<dbReference type="InterPro" id="IPR050469">
    <property type="entry name" value="Diguanylate_Cyclase"/>
</dbReference>
<evidence type="ECO:0000313" key="6">
    <source>
        <dbReference type="EMBL" id="MDH5829852.1"/>
    </source>
</evidence>
<dbReference type="Proteomes" id="UP001156831">
    <property type="component" value="Unassembled WGS sequence"/>
</dbReference>
<comment type="caution">
    <text evidence="6">The sequence shown here is derived from an EMBL/GenBank/DDBJ whole genome shotgun (WGS) entry which is preliminary data.</text>
</comment>
<evidence type="ECO:0000313" key="7">
    <source>
        <dbReference type="Proteomes" id="UP001156831"/>
    </source>
</evidence>
<evidence type="ECO:0000259" key="5">
    <source>
        <dbReference type="PROSITE" id="PS50887"/>
    </source>
</evidence>
<evidence type="ECO:0000256" key="1">
    <source>
        <dbReference type="ARBA" id="ARBA00012528"/>
    </source>
</evidence>
<keyword evidence="3" id="KW-0812">Transmembrane</keyword>
<dbReference type="SUPFAM" id="SSF55073">
    <property type="entry name" value="Nucleotide cyclase"/>
    <property type="match status" value="1"/>
</dbReference>
<proteinExistence type="predicted"/>
<feature type="domain" description="GGDEF" evidence="5">
    <location>
        <begin position="452"/>
        <end position="594"/>
    </location>
</feature>
<keyword evidence="3" id="KW-0472">Membrane</keyword>
<evidence type="ECO:0000256" key="4">
    <source>
        <dbReference type="SAM" id="SignalP"/>
    </source>
</evidence>
<dbReference type="InterPro" id="IPR029787">
    <property type="entry name" value="Nucleotide_cyclase"/>
</dbReference>
<comment type="catalytic activity">
    <reaction evidence="2">
        <text>2 GTP = 3',3'-c-di-GMP + 2 diphosphate</text>
        <dbReference type="Rhea" id="RHEA:24898"/>
        <dbReference type="ChEBI" id="CHEBI:33019"/>
        <dbReference type="ChEBI" id="CHEBI:37565"/>
        <dbReference type="ChEBI" id="CHEBI:58805"/>
        <dbReference type="EC" id="2.7.7.65"/>
    </reaction>
</comment>
<accession>A0ABT6JGN2</accession>
<keyword evidence="7" id="KW-1185">Reference proteome</keyword>
<dbReference type="InterPro" id="IPR019734">
    <property type="entry name" value="TPR_rpt"/>
</dbReference>
<keyword evidence="4" id="KW-0732">Signal</keyword>
<dbReference type="SUPFAM" id="SSF48452">
    <property type="entry name" value="TPR-like"/>
    <property type="match status" value="2"/>
</dbReference>
<dbReference type="InterPro" id="IPR043128">
    <property type="entry name" value="Rev_trsase/Diguanyl_cyclase"/>
</dbReference>
<dbReference type="PROSITE" id="PS50887">
    <property type="entry name" value="GGDEF"/>
    <property type="match status" value="1"/>
</dbReference>
<dbReference type="PANTHER" id="PTHR45138">
    <property type="entry name" value="REGULATORY COMPONENTS OF SENSORY TRANSDUCTION SYSTEM"/>
    <property type="match status" value="1"/>
</dbReference>
<dbReference type="SMART" id="SM00267">
    <property type="entry name" value="GGDEF"/>
    <property type="match status" value="1"/>
</dbReference>
<keyword evidence="6" id="KW-0548">Nucleotidyltransferase</keyword>
<organism evidence="6 7">
    <name type="scientific">Luteimonas rhizosphaericola</name>
    <dbReference type="NCBI Taxonomy" id="3042024"/>
    <lineage>
        <taxon>Bacteria</taxon>
        <taxon>Pseudomonadati</taxon>
        <taxon>Pseudomonadota</taxon>
        <taxon>Gammaproteobacteria</taxon>
        <taxon>Lysobacterales</taxon>
        <taxon>Lysobacteraceae</taxon>
        <taxon>Luteimonas</taxon>
    </lineage>
</organism>
<feature type="chain" id="PRO_5046587167" description="diguanylate cyclase" evidence="4">
    <location>
        <begin position="33"/>
        <end position="635"/>
    </location>
</feature>
<evidence type="ECO:0000256" key="2">
    <source>
        <dbReference type="ARBA" id="ARBA00034247"/>
    </source>
</evidence>
<name>A0ABT6JGN2_9GAMM</name>
<reference evidence="6 7" key="1">
    <citation type="submission" date="2023-04" db="EMBL/GenBank/DDBJ databases">
        <title>Luteimonas sp. M1R5S18.</title>
        <authorList>
            <person name="Sun J.-Q."/>
        </authorList>
    </citation>
    <scope>NUCLEOTIDE SEQUENCE [LARGE SCALE GENOMIC DNA]</scope>
    <source>
        <strain evidence="6 7">M1R5S18</strain>
    </source>
</reference>
<dbReference type="GO" id="GO:0052621">
    <property type="term" value="F:diguanylate cyclase activity"/>
    <property type="evidence" value="ECO:0007669"/>
    <property type="project" value="UniProtKB-EC"/>
</dbReference>
<dbReference type="NCBIfam" id="TIGR00254">
    <property type="entry name" value="GGDEF"/>
    <property type="match status" value="1"/>
</dbReference>
<dbReference type="Gene3D" id="3.30.70.270">
    <property type="match status" value="1"/>
</dbReference>
<gene>
    <name evidence="6" type="ORF">QFW80_04880</name>
</gene>
<dbReference type="Pfam" id="PF00990">
    <property type="entry name" value="GGDEF"/>
    <property type="match status" value="1"/>
</dbReference>
<keyword evidence="3" id="KW-1133">Transmembrane helix</keyword>
<feature type="signal peptide" evidence="4">
    <location>
        <begin position="1"/>
        <end position="32"/>
    </location>
</feature>
<keyword evidence="6" id="KW-0808">Transferase</keyword>
<dbReference type="EC" id="2.7.7.65" evidence="1"/>
<dbReference type="CDD" id="cd01949">
    <property type="entry name" value="GGDEF"/>
    <property type="match status" value="1"/>
</dbReference>
<dbReference type="RefSeq" id="WP_280600237.1">
    <property type="nucleotide sequence ID" value="NZ_JARXRN010000020.1"/>
</dbReference>
<feature type="transmembrane region" description="Helical" evidence="3">
    <location>
        <begin position="391"/>
        <end position="409"/>
    </location>
</feature>
<evidence type="ECO:0000256" key="3">
    <source>
        <dbReference type="SAM" id="Phobius"/>
    </source>
</evidence>
<sequence>MPTTSHRRPASLATCCLLFALVLLPPQIAAQAGEWTLHPDALRCYQLRHSDPEAAATLAAQRLREGGLQPPDALVFEACQAASRALMGEADAARAGVERVEALLAAHPMPPGYRLRALSNAGLTLQLAGDIPGALAAYDRALRAAEQADAWEAQVTTLVNIALVHSEELAAYAEAEALFEQAARVNAAHGAPMAVLGYNRGLNVLRMGRLDEARDHFEGALAAARGADQGVVLDRVEAELAALDGGPTARQRLERVFARQRDGGDASGAARTALLQAQLALAADAPAQASADVQRALSQLPASGFHAERDLALRLRADALAADGDWRAAFAASRDAYEGQLARLRTSQLDGLARVQARLMDADNREALVLARKENELGSLRASHERRQRNLAVVALAVLLLLALGFFAYQRRVTRRLRNLSTRDSLTRLLNRHAAGKRLGAMVPARVDAGDARTVVFLIDIDHFKAINDRHGHGVGDAALVTVARALTEACGDNAVVARWGGEEFLVGRRELDLAGACTVAARLRDAVAAATVGGGVGTVAVSIGFAAVPVFPPRAGGVAGAESGHWPDAVILADRALYAAKRSGRDTWVGLWGRAGAGAAIDDVLDDPGAAIAAGDLEVAAAREGFAWPEAPSR</sequence>
<dbReference type="EMBL" id="JARXRN010000020">
    <property type="protein sequence ID" value="MDH5829852.1"/>
    <property type="molecule type" value="Genomic_DNA"/>
</dbReference>
<protein>
    <recommendedName>
        <fullName evidence="1">diguanylate cyclase</fullName>
        <ecNumber evidence="1">2.7.7.65</ecNumber>
    </recommendedName>
</protein>
<dbReference type="InterPro" id="IPR011990">
    <property type="entry name" value="TPR-like_helical_dom_sf"/>
</dbReference>